<dbReference type="GO" id="GO:0046872">
    <property type="term" value="F:metal ion binding"/>
    <property type="evidence" value="ECO:0007669"/>
    <property type="project" value="UniProtKB-KW"/>
</dbReference>
<evidence type="ECO:0000256" key="6">
    <source>
        <dbReference type="ARBA" id="ARBA00022842"/>
    </source>
</evidence>
<keyword evidence="8" id="KW-0119">Carbohydrate metabolism</keyword>
<keyword evidence="7" id="KW-0630">Potassium</keyword>
<dbReference type="GO" id="GO:0005524">
    <property type="term" value="F:ATP binding"/>
    <property type="evidence" value="ECO:0007669"/>
    <property type="project" value="UniProtKB-KW"/>
</dbReference>
<proteinExistence type="inferred from homology"/>
<dbReference type="InterPro" id="IPR011611">
    <property type="entry name" value="PfkB_dom"/>
</dbReference>
<keyword evidence="5" id="KW-0067">ATP-binding</keyword>
<sequence length="300" mass="31372">MLHVLGSINLDLIATGERLPLAGETVIGEDFFTAPGGKGANQALAAARAGADVKMFGAIGNDRFAPLAMQELKKENIALSGVKNLVGTTGIALIMLNAQSENTIMVIPGANGKVDAEMARQCTASMSGSDHLVLVQEIPAAAIKTALKGAKSRGATSILNIAPAIPETKKLALFADIIIANETEILHLFEKNVPEEMIEQYAAEWAKNNNKILILTLGKKGAIAFFENKKIKVEALKIRAIDTVGAGDSFCGYLAAGLDQGNDLKTSLVHGVTAGSLACLKPSAQGAIPRMEDVKNAIST</sequence>
<protein>
    <submittedName>
        <fullName evidence="10">Ribokinase</fullName>
        <ecNumber evidence="10">2.7.1.15</ecNumber>
    </submittedName>
</protein>
<dbReference type="SUPFAM" id="SSF53613">
    <property type="entry name" value="Ribokinase-like"/>
    <property type="match status" value="1"/>
</dbReference>
<feature type="domain" description="Carbohydrate kinase PfkB" evidence="9">
    <location>
        <begin position="3"/>
        <end position="289"/>
    </location>
</feature>
<dbReference type="AlphaFoldDB" id="A0A3B0T901"/>
<name>A0A3B0T901_9ZZZZ</name>
<dbReference type="InterPro" id="IPR029056">
    <property type="entry name" value="Ribokinase-like"/>
</dbReference>
<dbReference type="PANTHER" id="PTHR10584:SF166">
    <property type="entry name" value="RIBOKINASE"/>
    <property type="match status" value="1"/>
</dbReference>
<dbReference type="PRINTS" id="PR00990">
    <property type="entry name" value="RIBOKINASE"/>
</dbReference>
<dbReference type="CDD" id="cd01174">
    <property type="entry name" value="ribokinase"/>
    <property type="match status" value="1"/>
</dbReference>
<keyword evidence="2" id="KW-0479">Metal-binding</keyword>
<evidence type="ECO:0000256" key="8">
    <source>
        <dbReference type="ARBA" id="ARBA00023277"/>
    </source>
</evidence>
<dbReference type="InterPro" id="IPR002139">
    <property type="entry name" value="Ribo/fructo_kinase"/>
</dbReference>
<organism evidence="10">
    <name type="scientific">hydrothermal vent metagenome</name>
    <dbReference type="NCBI Taxonomy" id="652676"/>
    <lineage>
        <taxon>unclassified sequences</taxon>
        <taxon>metagenomes</taxon>
        <taxon>ecological metagenomes</taxon>
    </lineage>
</organism>
<evidence type="ECO:0000313" key="10">
    <source>
        <dbReference type="EMBL" id="VAW14915.1"/>
    </source>
</evidence>
<keyword evidence="3" id="KW-0547">Nucleotide-binding</keyword>
<keyword evidence="6" id="KW-0460">Magnesium</keyword>
<evidence type="ECO:0000256" key="4">
    <source>
        <dbReference type="ARBA" id="ARBA00022777"/>
    </source>
</evidence>
<evidence type="ECO:0000259" key="9">
    <source>
        <dbReference type="Pfam" id="PF00294"/>
    </source>
</evidence>
<dbReference type="EC" id="2.7.1.15" evidence="10"/>
<dbReference type="Gene3D" id="3.40.1190.20">
    <property type="match status" value="1"/>
</dbReference>
<dbReference type="Pfam" id="PF00294">
    <property type="entry name" value="PfkB"/>
    <property type="match status" value="1"/>
</dbReference>
<dbReference type="InterPro" id="IPR011877">
    <property type="entry name" value="Ribokinase"/>
</dbReference>
<keyword evidence="4 10" id="KW-0418">Kinase</keyword>
<evidence type="ECO:0000256" key="3">
    <source>
        <dbReference type="ARBA" id="ARBA00022741"/>
    </source>
</evidence>
<evidence type="ECO:0000256" key="7">
    <source>
        <dbReference type="ARBA" id="ARBA00022958"/>
    </source>
</evidence>
<evidence type="ECO:0000256" key="2">
    <source>
        <dbReference type="ARBA" id="ARBA00022723"/>
    </source>
</evidence>
<dbReference type="GO" id="GO:0004747">
    <property type="term" value="F:ribokinase activity"/>
    <property type="evidence" value="ECO:0007669"/>
    <property type="project" value="UniProtKB-EC"/>
</dbReference>
<dbReference type="GO" id="GO:0005829">
    <property type="term" value="C:cytosol"/>
    <property type="evidence" value="ECO:0007669"/>
    <property type="project" value="TreeGrafter"/>
</dbReference>
<gene>
    <name evidence="10" type="ORF">MNBD_ALPHA11-2428</name>
</gene>
<evidence type="ECO:0000256" key="5">
    <source>
        <dbReference type="ARBA" id="ARBA00022840"/>
    </source>
</evidence>
<keyword evidence="1 10" id="KW-0808">Transferase</keyword>
<dbReference type="PANTHER" id="PTHR10584">
    <property type="entry name" value="SUGAR KINASE"/>
    <property type="match status" value="1"/>
</dbReference>
<dbReference type="GO" id="GO:0006014">
    <property type="term" value="P:D-ribose metabolic process"/>
    <property type="evidence" value="ECO:0007669"/>
    <property type="project" value="InterPro"/>
</dbReference>
<accession>A0A3B0T901</accession>
<evidence type="ECO:0000256" key="1">
    <source>
        <dbReference type="ARBA" id="ARBA00022679"/>
    </source>
</evidence>
<dbReference type="EMBL" id="UOEQ01000057">
    <property type="protein sequence ID" value="VAW14915.1"/>
    <property type="molecule type" value="Genomic_DNA"/>
</dbReference>
<dbReference type="HAMAP" id="MF_01987">
    <property type="entry name" value="Ribokinase"/>
    <property type="match status" value="1"/>
</dbReference>
<reference evidence="10" key="1">
    <citation type="submission" date="2018-06" db="EMBL/GenBank/DDBJ databases">
        <authorList>
            <person name="Zhirakovskaya E."/>
        </authorList>
    </citation>
    <scope>NUCLEOTIDE SEQUENCE</scope>
</reference>